<sequence>MRQWLPILALCGLAAPALAQEPLNAEAFDALTRGKVMDTWSGGQIYGVEKFLPGGRSIWEDQRGCMYGTWKQVGEMICFSYEDDPSTPDCWTYFETEEGLSAQLDGNPEAAPIYLTPSAYTMTCNEYLGA</sequence>
<keyword evidence="3" id="KW-1185">Reference proteome</keyword>
<evidence type="ECO:0000313" key="2">
    <source>
        <dbReference type="EMBL" id="MDQ2065837.1"/>
    </source>
</evidence>
<feature type="signal peptide" evidence="1">
    <location>
        <begin position="1"/>
        <end position="19"/>
    </location>
</feature>
<comment type="caution">
    <text evidence="2">The sequence shown here is derived from an EMBL/GenBank/DDBJ whole genome shotgun (WGS) entry which is preliminary data.</text>
</comment>
<keyword evidence="1" id="KW-0732">Signal</keyword>
<gene>
    <name evidence="2" type="ORF">Q9295_05605</name>
</gene>
<dbReference type="RefSeq" id="WP_306679523.1">
    <property type="nucleotide sequence ID" value="NZ_JAVDBT010000004.1"/>
</dbReference>
<proteinExistence type="predicted"/>
<evidence type="ECO:0000256" key="1">
    <source>
        <dbReference type="SAM" id="SignalP"/>
    </source>
</evidence>
<protein>
    <recommendedName>
        <fullName evidence="4">DUF995 domain-containing protein</fullName>
    </recommendedName>
</protein>
<organism evidence="2 3">
    <name type="scientific">Pseudogemmobacter lacusdianii</name>
    <dbReference type="NCBI Taxonomy" id="3069608"/>
    <lineage>
        <taxon>Bacteria</taxon>
        <taxon>Pseudomonadati</taxon>
        <taxon>Pseudomonadota</taxon>
        <taxon>Alphaproteobacteria</taxon>
        <taxon>Rhodobacterales</taxon>
        <taxon>Paracoccaceae</taxon>
        <taxon>Pseudogemmobacter</taxon>
    </lineage>
</organism>
<accession>A0ABU0VVR7</accession>
<name>A0ABU0VVR7_9RHOB</name>
<reference evidence="2 3" key="1">
    <citation type="submission" date="2023-08" db="EMBL/GenBank/DDBJ databases">
        <title>Characterization of two Paracoccaceae strains isolated from Phycosphere and proposal of Xinfangfangia lacusdiani sp. nov.</title>
        <authorList>
            <person name="Deng Y."/>
            <person name="Zhang Y.Q."/>
        </authorList>
    </citation>
    <scope>NUCLEOTIDE SEQUENCE [LARGE SCALE GENOMIC DNA]</scope>
    <source>
        <strain evidence="2 3">CPCC 101601</strain>
    </source>
</reference>
<feature type="chain" id="PRO_5045881634" description="DUF995 domain-containing protein" evidence="1">
    <location>
        <begin position="20"/>
        <end position="130"/>
    </location>
</feature>
<evidence type="ECO:0008006" key="4">
    <source>
        <dbReference type="Google" id="ProtNLM"/>
    </source>
</evidence>
<evidence type="ECO:0000313" key="3">
    <source>
        <dbReference type="Proteomes" id="UP001239680"/>
    </source>
</evidence>
<dbReference type="Proteomes" id="UP001239680">
    <property type="component" value="Unassembled WGS sequence"/>
</dbReference>
<dbReference type="EMBL" id="JAVDBT010000004">
    <property type="protein sequence ID" value="MDQ2065837.1"/>
    <property type="molecule type" value="Genomic_DNA"/>
</dbReference>